<sequence length="202" mass="22822">MRLSVTTICRRTALLFFFLLGFSQAYAQQPTPMGQFIRLSPEDKDRGLNGQQTNFYFATDTSTDYRNAGYFGQKLRPYLADNPEALEFLNDYRRQKALHLAERLVFVGSVALYGQQVLAGDERQYFNNTQKVAAGVAVFSLIVNVLISRNTNTHMLRAVEAHNSMLPAARHGALWQRYRPTTIGMSATATGRPLLALSWQLH</sequence>
<dbReference type="EMBL" id="JACSCY010000011">
    <property type="protein sequence ID" value="MBC6612076.1"/>
    <property type="molecule type" value="Genomic_DNA"/>
</dbReference>
<keyword evidence="3" id="KW-1185">Reference proteome</keyword>
<dbReference type="Proteomes" id="UP000622017">
    <property type="component" value="Unassembled WGS sequence"/>
</dbReference>
<evidence type="ECO:0000313" key="3">
    <source>
        <dbReference type="Proteomes" id="UP000622017"/>
    </source>
</evidence>
<proteinExistence type="predicted"/>
<evidence type="ECO:0000256" key="1">
    <source>
        <dbReference type="SAM" id="SignalP"/>
    </source>
</evidence>
<organism evidence="2 3">
    <name type="scientific">Hymenobacter citatus</name>
    <dbReference type="NCBI Taxonomy" id="2763506"/>
    <lineage>
        <taxon>Bacteria</taxon>
        <taxon>Pseudomonadati</taxon>
        <taxon>Bacteroidota</taxon>
        <taxon>Cytophagia</taxon>
        <taxon>Cytophagales</taxon>
        <taxon>Hymenobacteraceae</taxon>
        <taxon>Hymenobacter</taxon>
    </lineage>
</organism>
<name>A0ABR7MLY0_9BACT</name>
<protein>
    <recommendedName>
        <fullName evidence="4">DUF5683 domain-containing protein</fullName>
    </recommendedName>
</protein>
<accession>A0ABR7MLY0</accession>
<dbReference type="RefSeq" id="WP_187320333.1">
    <property type="nucleotide sequence ID" value="NZ_JACSCY010000011.1"/>
</dbReference>
<evidence type="ECO:0000313" key="2">
    <source>
        <dbReference type="EMBL" id="MBC6612076.1"/>
    </source>
</evidence>
<comment type="caution">
    <text evidence="2">The sequence shown here is derived from an EMBL/GenBank/DDBJ whole genome shotgun (WGS) entry which is preliminary data.</text>
</comment>
<evidence type="ECO:0008006" key="4">
    <source>
        <dbReference type="Google" id="ProtNLM"/>
    </source>
</evidence>
<reference evidence="2 3" key="1">
    <citation type="submission" date="2020-08" db="EMBL/GenBank/DDBJ databases">
        <title>Hymenobacter sp.</title>
        <authorList>
            <person name="Kim M.K."/>
        </authorList>
    </citation>
    <scope>NUCLEOTIDE SEQUENCE [LARGE SCALE GENOMIC DNA]</scope>
    <source>
        <strain evidence="2 3">BT507</strain>
    </source>
</reference>
<keyword evidence="1" id="KW-0732">Signal</keyword>
<gene>
    <name evidence="2" type="ORF">H8B15_14195</name>
</gene>
<feature type="chain" id="PRO_5045518717" description="DUF5683 domain-containing protein" evidence="1">
    <location>
        <begin position="28"/>
        <end position="202"/>
    </location>
</feature>
<feature type="signal peptide" evidence="1">
    <location>
        <begin position="1"/>
        <end position="27"/>
    </location>
</feature>